<keyword evidence="6" id="KW-1133">Transmembrane helix</keyword>
<feature type="transmembrane region" description="Helical" evidence="6">
    <location>
        <begin position="180"/>
        <end position="202"/>
    </location>
</feature>
<evidence type="ECO:0000256" key="6">
    <source>
        <dbReference type="SAM" id="Phobius"/>
    </source>
</evidence>
<feature type="compositionally biased region" description="Basic and acidic residues" evidence="5">
    <location>
        <begin position="1"/>
        <end position="12"/>
    </location>
</feature>
<accession>A0A9Q0K4D6</accession>
<organism evidence="8 9">
    <name type="scientific">Protea cynaroides</name>
    <dbReference type="NCBI Taxonomy" id="273540"/>
    <lineage>
        <taxon>Eukaryota</taxon>
        <taxon>Viridiplantae</taxon>
        <taxon>Streptophyta</taxon>
        <taxon>Embryophyta</taxon>
        <taxon>Tracheophyta</taxon>
        <taxon>Spermatophyta</taxon>
        <taxon>Magnoliopsida</taxon>
        <taxon>Proteales</taxon>
        <taxon>Proteaceae</taxon>
        <taxon>Protea</taxon>
    </lineage>
</organism>
<protein>
    <recommendedName>
        <fullName evidence="7">Bifunctional inhibitor/plant lipid transfer protein/seed storage helical domain-containing protein</fullName>
    </recommendedName>
</protein>
<dbReference type="SMART" id="SM00499">
    <property type="entry name" value="AAI"/>
    <property type="match status" value="1"/>
</dbReference>
<reference evidence="8" key="1">
    <citation type="journal article" date="2023" name="Plant J.">
        <title>The genome of the king protea, Protea cynaroides.</title>
        <authorList>
            <person name="Chang J."/>
            <person name="Duong T.A."/>
            <person name="Schoeman C."/>
            <person name="Ma X."/>
            <person name="Roodt D."/>
            <person name="Barker N."/>
            <person name="Li Z."/>
            <person name="Van de Peer Y."/>
            <person name="Mizrachi E."/>
        </authorList>
    </citation>
    <scope>NUCLEOTIDE SEQUENCE</scope>
    <source>
        <tissue evidence="8">Young leaves</tissue>
    </source>
</reference>
<evidence type="ECO:0000256" key="3">
    <source>
        <dbReference type="ARBA" id="ARBA00023157"/>
    </source>
</evidence>
<dbReference type="InterPro" id="IPR036312">
    <property type="entry name" value="Bifun_inhib/LTP/seed_sf"/>
</dbReference>
<evidence type="ECO:0000256" key="2">
    <source>
        <dbReference type="ARBA" id="ARBA00022729"/>
    </source>
</evidence>
<dbReference type="CDD" id="cd00010">
    <property type="entry name" value="AAI_LTSS"/>
    <property type="match status" value="1"/>
</dbReference>
<comment type="similarity">
    <text evidence="1">Belongs to the plant LTP family.</text>
</comment>
<keyword evidence="4" id="KW-0325">Glycoprotein</keyword>
<dbReference type="Gene3D" id="1.10.110.10">
    <property type="entry name" value="Plant lipid-transfer and hydrophobic proteins"/>
    <property type="match status" value="1"/>
</dbReference>
<comment type="caution">
    <text evidence="8">The sequence shown here is derived from an EMBL/GenBank/DDBJ whole genome shotgun (WGS) entry which is preliminary data.</text>
</comment>
<dbReference type="InterPro" id="IPR016140">
    <property type="entry name" value="Bifunc_inhib/LTP/seed_store"/>
</dbReference>
<dbReference type="PANTHER" id="PTHR33044">
    <property type="entry name" value="BIFUNCTIONAL INHIBITOR/LIPID-TRANSFER PROTEIN/SEED STORAGE 2S ALBUMIN SUPERFAMILY PROTEIN-RELATED"/>
    <property type="match status" value="1"/>
</dbReference>
<dbReference type="PRINTS" id="PR00382">
    <property type="entry name" value="LIPIDTRNSFER"/>
</dbReference>
<keyword evidence="2" id="KW-0732">Signal</keyword>
<dbReference type="AlphaFoldDB" id="A0A9Q0K4D6"/>
<sequence length="204" mass="21750">MEDMQQEKRALESPKGVVKRQRTVATSQEEDEDQKEKSCSASVEQECSNEFTKVTPCLGYATGKAASPSDECCTAVKDIKSRDPVCLCYVIKQSHDGQASLKQMGIQEAKLVELPTACKLVNTSISDCPKLLKLSPNSADAAIFTNSSSAAETSNSTAGQIQDSKSTGFKHGTQIADTTVITVAVAIFISILTTELSTLLYAGA</sequence>
<dbReference type="GO" id="GO:0006869">
    <property type="term" value="P:lipid transport"/>
    <property type="evidence" value="ECO:0007669"/>
    <property type="project" value="InterPro"/>
</dbReference>
<gene>
    <name evidence="8" type="ORF">NE237_021460</name>
</gene>
<dbReference type="Pfam" id="PF14368">
    <property type="entry name" value="LTP_2"/>
    <property type="match status" value="1"/>
</dbReference>
<keyword evidence="6" id="KW-0472">Membrane</keyword>
<dbReference type="EMBL" id="JAMYWD010000009">
    <property type="protein sequence ID" value="KAJ4961550.1"/>
    <property type="molecule type" value="Genomic_DNA"/>
</dbReference>
<keyword evidence="9" id="KW-1185">Reference proteome</keyword>
<dbReference type="Proteomes" id="UP001141806">
    <property type="component" value="Unassembled WGS sequence"/>
</dbReference>
<proteinExistence type="inferred from homology"/>
<keyword evidence="6" id="KW-0812">Transmembrane</keyword>
<keyword evidence="3" id="KW-1015">Disulfide bond</keyword>
<feature type="region of interest" description="Disordered" evidence="5">
    <location>
        <begin position="1"/>
        <end position="40"/>
    </location>
</feature>
<feature type="domain" description="Bifunctional inhibitor/plant lipid transfer protein/seed storage helical" evidence="7">
    <location>
        <begin position="39"/>
        <end position="128"/>
    </location>
</feature>
<evidence type="ECO:0000256" key="5">
    <source>
        <dbReference type="SAM" id="MobiDB-lite"/>
    </source>
</evidence>
<evidence type="ECO:0000256" key="1">
    <source>
        <dbReference type="ARBA" id="ARBA00009748"/>
    </source>
</evidence>
<evidence type="ECO:0000259" key="7">
    <source>
        <dbReference type="SMART" id="SM00499"/>
    </source>
</evidence>
<name>A0A9Q0K4D6_9MAGN</name>
<dbReference type="OrthoDB" id="1882492at2759"/>
<evidence type="ECO:0000313" key="9">
    <source>
        <dbReference type="Proteomes" id="UP001141806"/>
    </source>
</evidence>
<evidence type="ECO:0000313" key="8">
    <source>
        <dbReference type="EMBL" id="KAJ4961550.1"/>
    </source>
</evidence>
<dbReference type="SUPFAM" id="SSF47699">
    <property type="entry name" value="Bifunctional inhibitor/lipid-transfer protein/seed storage 2S albumin"/>
    <property type="match status" value="1"/>
</dbReference>
<dbReference type="GO" id="GO:0008289">
    <property type="term" value="F:lipid binding"/>
    <property type="evidence" value="ECO:0007669"/>
    <property type="project" value="InterPro"/>
</dbReference>
<dbReference type="InterPro" id="IPR000528">
    <property type="entry name" value="Plant_nsLTP"/>
</dbReference>
<evidence type="ECO:0000256" key="4">
    <source>
        <dbReference type="ARBA" id="ARBA00023180"/>
    </source>
</evidence>
<dbReference type="InterPro" id="IPR043325">
    <property type="entry name" value="LTSS"/>
</dbReference>